<feature type="transmembrane region" description="Helical" evidence="2">
    <location>
        <begin position="345"/>
        <end position="367"/>
    </location>
</feature>
<reference evidence="3 4" key="1">
    <citation type="submission" date="2015-12" db="EMBL/GenBank/DDBJ databases">
        <authorList>
            <person name="Andreevskaya M."/>
        </authorList>
    </citation>
    <scope>NUCLEOTIDE SEQUENCE [LARGE SCALE GENOMIC DNA]</scope>
    <source>
        <strain evidence="3 4">PL111</strain>
    </source>
</reference>
<dbReference type="EMBL" id="FBTU01000026">
    <property type="protein sequence ID" value="CUW19573.1"/>
    <property type="molecule type" value="Genomic_DNA"/>
</dbReference>
<feature type="transmembrane region" description="Helical" evidence="2">
    <location>
        <begin position="167"/>
        <end position="186"/>
    </location>
</feature>
<protein>
    <submittedName>
        <fullName evidence="3">Uncharacterized protein</fullName>
    </submittedName>
</protein>
<dbReference type="NCBIfam" id="NF046089">
    <property type="entry name" value="CD3337_EF1877"/>
    <property type="match status" value="1"/>
</dbReference>
<feature type="compositionally biased region" description="Basic and acidic residues" evidence="1">
    <location>
        <begin position="560"/>
        <end position="573"/>
    </location>
</feature>
<evidence type="ECO:0000256" key="1">
    <source>
        <dbReference type="SAM" id="MobiDB-lite"/>
    </source>
</evidence>
<name>A0AAN2UGZ3_9LACO</name>
<feature type="transmembrane region" description="Helical" evidence="2">
    <location>
        <begin position="198"/>
        <end position="219"/>
    </location>
</feature>
<keyword evidence="2" id="KW-0812">Transmembrane</keyword>
<feature type="compositionally biased region" description="Basic and acidic residues" evidence="1">
    <location>
        <begin position="492"/>
        <end position="548"/>
    </location>
</feature>
<organism evidence="3 4">
    <name type="scientific">Leuconostoc inhae</name>
    <dbReference type="NCBI Taxonomy" id="178001"/>
    <lineage>
        <taxon>Bacteria</taxon>
        <taxon>Bacillati</taxon>
        <taxon>Bacillota</taxon>
        <taxon>Bacilli</taxon>
        <taxon>Lactobacillales</taxon>
        <taxon>Lactobacillaceae</taxon>
        <taxon>Leuconostoc</taxon>
    </lineage>
</organism>
<evidence type="ECO:0000313" key="4">
    <source>
        <dbReference type="Proteomes" id="UP000198868"/>
    </source>
</evidence>
<evidence type="ECO:0000256" key="2">
    <source>
        <dbReference type="SAM" id="Phobius"/>
    </source>
</evidence>
<feature type="region of interest" description="Disordered" evidence="1">
    <location>
        <begin position="46"/>
        <end position="70"/>
    </location>
</feature>
<dbReference type="AlphaFoldDB" id="A0AAN2UGZ3"/>
<feature type="compositionally biased region" description="Basic and acidic residues" evidence="1">
    <location>
        <begin position="46"/>
        <end position="63"/>
    </location>
</feature>
<dbReference type="Proteomes" id="UP000198868">
    <property type="component" value="Unassembled WGS sequence"/>
</dbReference>
<feature type="transmembrane region" description="Helical" evidence="2">
    <location>
        <begin position="379"/>
        <end position="402"/>
    </location>
</feature>
<proteinExistence type="predicted"/>
<sequence length="677" mass="75529">MKKSIILLLVIGSMLSSLVVSGFMIAPQHVYALTYDSKEITEAKRESDKEALAKDKAEGKAVDEGTTQPTHTEKEIKKYLAQNDIDWINKNISKNFTVYYQSGSLTDLGLSSAHLVASLFMSLNLYIIYPLFDTALSKMFDLTNITQGINNIFSNVQQFTKQTWAGAVFKQLLYTAFGLGLVWVFIQSVKSDAGLKAILSVLLVAIIGSAWINAGGTVLTKVNEFTSTAQTAMFTETSNINGQFTDSGDKFESAIRRAYFEKAVIRPYTLANFGTTNLDASEKDGSYRLIGGKADSDVIDALAKSNDYLSKNGGEEWYQASVGLMTPIMSLAYGIPLLMIGVFNLILQLGAILLYYLSPFTVLLSLLPRFSNSALKTGLSALGLLFAKIGLLFGIMFVSWVGTVTDTIVPVTNSASALLNSIVYIVLMVLLWKNKSFLVQTVTGSSMANQALNKIQLTQAGQRAMLAGSEMVNSTKHGLENVKGFSGRHAKDKLEDKSKGKDNEDYDENRDRRGNAPDEQEMRELEEQRRQERAQRLADEAERQRQRDDDEQDIGYNTDRSADEDYTDRRGYGDDDNLPTYKRTPYLIRDKATEDDHGNGSNEPDRSFNRGRILDDESSEKLVEKRREARSQVLESSATPKSMPVDDDKLQHRKFDEAVHHQEQITQDEEKELDKEL</sequence>
<feature type="transmembrane region" description="Helical" evidence="2">
    <location>
        <begin position="112"/>
        <end position="132"/>
    </location>
</feature>
<evidence type="ECO:0000313" key="3">
    <source>
        <dbReference type="EMBL" id="CUW19573.1"/>
    </source>
</evidence>
<feature type="compositionally biased region" description="Basic and acidic residues" evidence="1">
    <location>
        <begin position="644"/>
        <end position="663"/>
    </location>
</feature>
<feature type="compositionally biased region" description="Basic and acidic residues" evidence="1">
    <location>
        <begin position="588"/>
        <end position="630"/>
    </location>
</feature>
<feature type="transmembrane region" description="Helical" evidence="2">
    <location>
        <begin position="414"/>
        <end position="432"/>
    </location>
</feature>
<keyword evidence="2" id="KW-1133">Transmembrane helix</keyword>
<gene>
    <name evidence="3" type="ORF">PL111_1079</name>
</gene>
<keyword evidence="2" id="KW-0472">Membrane</keyword>
<dbReference type="RefSeq" id="WP_089930424.1">
    <property type="nucleotide sequence ID" value="NZ_FBTU01000026.1"/>
</dbReference>
<feature type="region of interest" description="Disordered" evidence="1">
    <location>
        <begin position="479"/>
        <end position="677"/>
    </location>
</feature>
<accession>A0AAN2UGZ3</accession>
<comment type="caution">
    <text evidence="3">The sequence shown here is derived from an EMBL/GenBank/DDBJ whole genome shotgun (WGS) entry which is preliminary data.</text>
</comment>
<dbReference type="InterPro" id="IPR058112">
    <property type="entry name" value="CD3337_EF1877-like"/>
</dbReference>
<feature type="transmembrane region" description="Helical" evidence="2">
    <location>
        <begin position="317"/>
        <end position="339"/>
    </location>
</feature>